<keyword evidence="4" id="KW-1185">Reference proteome</keyword>
<keyword evidence="2" id="KW-1133">Transmembrane helix</keyword>
<dbReference type="AlphaFoldDB" id="A0A8J4AFQ5"/>
<dbReference type="RefSeq" id="WP_207128147.1">
    <property type="nucleotide sequence ID" value="NZ_BOPO01000118.1"/>
</dbReference>
<accession>A0A8J4AFQ5</accession>
<gene>
    <name evidence="3" type="ORF">NUM_57500</name>
</gene>
<reference evidence="4" key="1">
    <citation type="journal article" date="2021" name="Int. J. Syst. Evol. Microbiol.">
        <title>Actinocatenispora comari sp. nov., an endophytic actinomycete isolated from aerial parts of Comarum salesowianum.</title>
        <authorList>
            <person name="Oyunbileg N."/>
            <person name="Iizaka Y."/>
            <person name="Hamada M."/>
            <person name="Davaapurev B.O."/>
            <person name="Fukumoto A."/>
            <person name="Tsetseg B."/>
            <person name="Kato F."/>
            <person name="Tamura T."/>
            <person name="Batkhuu J."/>
            <person name="Anzai Y."/>
        </authorList>
    </citation>
    <scope>NUCLEOTIDE SEQUENCE [LARGE SCALE GENOMIC DNA]</scope>
    <source>
        <strain evidence="4">NUM-2625</strain>
    </source>
</reference>
<comment type="caution">
    <text evidence="3">The sequence shown here is derived from an EMBL/GenBank/DDBJ whole genome shotgun (WGS) entry which is preliminary data.</text>
</comment>
<protein>
    <submittedName>
        <fullName evidence="3">Uncharacterized protein</fullName>
    </submittedName>
</protein>
<evidence type="ECO:0000256" key="1">
    <source>
        <dbReference type="SAM" id="MobiDB-lite"/>
    </source>
</evidence>
<feature type="transmembrane region" description="Helical" evidence="2">
    <location>
        <begin position="228"/>
        <end position="249"/>
    </location>
</feature>
<dbReference type="Proteomes" id="UP000614996">
    <property type="component" value="Unassembled WGS sequence"/>
</dbReference>
<organism evidence="3 4">
    <name type="scientific">Actinocatenispora comari</name>
    <dbReference type="NCBI Taxonomy" id="2807577"/>
    <lineage>
        <taxon>Bacteria</taxon>
        <taxon>Bacillati</taxon>
        <taxon>Actinomycetota</taxon>
        <taxon>Actinomycetes</taxon>
        <taxon>Micromonosporales</taxon>
        <taxon>Micromonosporaceae</taxon>
        <taxon>Actinocatenispora</taxon>
    </lineage>
</organism>
<feature type="region of interest" description="Disordered" evidence="1">
    <location>
        <begin position="1"/>
        <end position="47"/>
    </location>
</feature>
<feature type="compositionally biased region" description="Basic and acidic residues" evidence="1">
    <location>
        <begin position="1"/>
        <end position="14"/>
    </location>
</feature>
<dbReference type="EMBL" id="BOPO01000118">
    <property type="protein sequence ID" value="GIL30496.1"/>
    <property type="molecule type" value="Genomic_DNA"/>
</dbReference>
<name>A0A8J4AFQ5_9ACTN</name>
<evidence type="ECO:0000313" key="3">
    <source>
        <dbReference type="EMBL" id="GIL30496.1"/>
    </source>
</evidence>
<evidence type="ECO:0000256" key="2">
    <source>
        <dbReference type="SAM" id="Phobius"/>
    </source>
</evidence>
<keyword evidence="2" id="KW-0472">Membrane</keyword>
<sequence>MSTRPDRKPGPRTDAKRRRSRAERRSMAKRRQAVRRSAERRAGQAAGTARARRPVWPIVVGIGLIISILVATWSDLTLLVSPYRSAVDTLRQHVLYVEPGAGHVDTAAIRRTIGVRPIAIEVLRPGSAQAKHPDKACAAAVDRIDGLMVAVFVGGEFEYGCESDDLPLTVDWFGWDFAQWSIISTATGYLNGDVAAQVGQVVMRYDANVAGGSLIDQRRSFSVPTYRYLVAGGLVVLVVAGVFGLRAGLGRTVRVGARALVHRSRRRARYAELDGELAEIALIMVELRPDAAGAAADRLGRLSADYLIALSDSQHADRHTDLDELAGRIGALRDRARALDAA</sequence>
<feature type="compositionally biased region" description="Basic residues" evidence="1">
    <location>
        <begin position="15"/>
        <end position="34"/>
    </location>
</feature>
<proteinExistence type="predicted"/>
<feature type="transmembrane region" description="Helical" evidence="2">
    <location>
        <begin position="55"/>
        <end position="74"/>
    </location>
</feature>
<evidence type="ECO:0000313" key="4">
    <source>
        <dbReference type="Proteomes" id="UP000614996"/>
    </source>
</evidence>
<keyword evidence="2" id="KW-0812">Transmembrane</keyword>